<sequence length="140" mass="15362">MNIRKILNPVDGSAHAINATRYAAELSHFFHSEMLLLHCHRSFPKITAEPYFQKSIDRIIQASEELIAPFVEILEESGVLFETRILEGAAGMVIPNVAKINKVDMIVMGSRGCTDLEGLIVGSVAHKVLHSAACPVLIVK</sequence>
<evidence type="ECO:0000256" key="1">
    <source>
        <dbReference type="ARBA" id="ARBA00008791"/>
    </source>
</evidence>
<organism evidence="3 4">
    <name type="scientific">Desulfocicer vacuolatum DSM 3385</name>
    <dbReference type="NCBI Taxonomy" id="1121400"/>
    <lineage>
        <taxon>Bacteria</taxon>
        <taxon>Pseudomonadati</taxon>
        <taxon>Thermodesulfobacteriota</taxon>
        <taxon>Desulfobacteria</taxon>
        <taxon>Desulfobacterales</taxon>
        <taxon>Desulfobacteraceae</taxon>
        <taxon>Desulfocicer</taxon>
    </lineage>
</organism>
<dbReference type="InterPro" id="IPR006016">
    <property type="entry name" value="UspA"/>
</dbReference>
<dbReference type="PRINTS" id="PR01438">
    <property type="entry name" value="UNVRSLSTRESS"/>
</dbReference>
<dbReference type="PANTHER" id="PTHR46268">
    <property type="entry name" value="STRESS RESPONSE PROTEIN NHAX"/>
    <property type="match status" value="1"/>
</dbReference>
<gene>
    <name evidence="3" type="ORF">SAMN02746065_12638</name>
</gene>
<dbReference type="STRING" id="1121400.SAMN02746065_12638"/>
<dbReference type="SUPFAM" id="SSF52402">
    <property type="entry name" value="Adenine nucleotide alpha hydrolases-like"/>
    <property type="match status" value="1"/>
</dbReference>
<dbReference type="AlphaFoldDB" id="A0A1W2E828"/>
<dbReference type="CDD" id="cd00293">
    <property type="entry name" value="USP-like"/>
    <property type="match status" value="1"/>
</dbReference>
<feature type="domain" description="UspA" evidence="2">
    <location>
        <begin position="3"/>
        <end position="140"/>
    </location>
</feature>
<evidence type="ECO:0000313" key="3">
    <source>
        <dbReference type="EMBL" id="SMD05929.1"/>
    </source>
</evidence>
<keyword evidence="4" id="KW-1185">Reference proteome</keyword>
<dbReference type="RefSeq" id="WP_084071365.1">
    <property type="nucleotide sequence ID" value="NZ_FWXY01000026.1"/>
</dbReference>
<dbReference type="Gene3D" id="3.40.50.620">
    <property type="entry name" value="HUPs"/>
    <property type="match status" value="1"/>
</dbReference>
<dbReference type="EMBL" id="FWXY01000026">
    <property type="protein sequence ID" value="SMD05929.1"/>
    <property type="molecule type" value="Genomic_DNA"/>
</dbReference>
<reference evidence="3 4" key="1">
    <citation type="submission" date="2017-04" db="EMBL/GenBank/DDBJ databases">
        <authorList>
            <person name="Afonso C.L."/>
            <person name="Miller P.J."/>
            <person name="Scott M.A."/>
            <person name="Spackman E."/>
            <person name="Goraichik I."/>
            <person name="Dimitrov K.M."/>
            <person name="Suarez D.L."/>
            <person name="Swayne D.E."/>
        </authorList>
    </citation>
    <scope>NUCLEOTIDE SEQUENCE [LARGE SCALE GENOMIC DNA]</scope>
    <source>
        <strain evidence="3 4">DSM 3385</strain>
    </source>
</reference>
<dbReference type="PANTHER" id="PTHR46268:SF6">
    <property type="entry name" value="UNIVERSAL STRESS PROTEIN UP12"/>
    <property type="match status" value="1"/>
</dbReference>
<name>A0A1W2E828_9BACT</name>
<dbReference type="InterPro" id="IPR006015">
    <property type="entry name" value="Universal_stress_UspA"/>
</dbReference>
<proteinExistence type="inferred from homology"/>
<dbReference type="Pfam" id="PF00582">
    <property type="entry name" value="Usp"/>
    <property type="match status" value="1"/>
</dbReference>
<dbReference type="InterPro" id="IPR014729">
    <property type="entry name" value="Rossmann-like_a/b/a_fold"/>
</dbReference>
<accession>A0A1W2E828</accession>
<comment type="similarity">
    <text evidence="1">Belongs to the universal stress protein A family.</text>
</comment>
<dbReference type="Proteomes" id="UP000192418">
    <property type="component" value="Unassembled WGS sequence"/>
</dbReference>
<evidence type="ECO:0000313" key="4">
    <source>
        <dbReference type="Proteomes" id="UP000192418"/>
    </source>
</evidence>
<protein>
    <submittedName>
        <fullName evidence="3">Nucleotide-binding universal stress protein, UspA family</fullName>
    </submittedName>
</protein>
<evidence type="ECO:0000259" key="2">
    <source>
        <dbReference type="Pfam" id="PF00582"/>
    </source>
</evidence>
<dbReference type="OrthoDB" id="9788959at2"/>